<keyword evidence="5 13" id="KW-0337">GPI-anchor biosynthesis</keyword>
<evidence type="ECO:0000256" key="12">
    <source>
        <dbReference type="ARBA" id="ARBA00025399"/>
    </source>
</evidence>
<feature type="transmembrane region" description="Helical" evidence="13">
    <location>
        <begin position="217"/>
        <end position="238"/>
    </location>
</feature>
<keyword evidence="10 13" id="KW-1133">Transmembrane helix</keyword>
<proteinExistence type="inferred from homology"/>
<evidence type="ECO:0000256" key="7">
    <source>
        <dbReference type="ARBA" id="ARBA00022679"/>
    </source>
</evidence>
<feature type="transmembrane region" description="Helical" evidence="13">
    <location>
        <begin position="344"/>
        <end position="366"/>
    </location>
</feature>
<gene>
    <name evidence="14" type="primary">GPI14</name>
    <name evidence="14" type="ORF">Plec18167_009256</name>
</gene>
<evidence type="ECO:0000256" key="6">
    <source>
        <dbReference type="ARBA" id="ARBA00022676"/>
    </source>
</evidence>
<name>A0ABR3WQ73_9EURO</name>
<reference evidence="14 15" key="1">
    <citation type="journal article" date="2024" name="IMA Fungus">
        <title>IMA Genome - F19 : A genome assembly and annotation guide to empower mycologists, including annotated draft genome sequences of Ceratocystis pirilliformis, Diaporthe australafricana, Fusarium ophioides, Paecilomyces lecythidis, and Sporothrix stenoceras.</title>
        <authorList>
            <person name="Aylward J."/>
            <person name="Wilson A.M."/>
            <person name="Visagie C.M."/>
            <person name="Spraker J."/>
            <person name="Barnes I."/>
            <person name="Buitendag C."/>
            <person name="Ceriani C."/>
            <person name="Del Mar Angel L."/>
            <person name="du Plessis D."/>
            <person name="Fuchs T."/>
            <person name="Gasser K."/>
            <person name="Kramer D."/>
            <person name="Li W."/>
            <person name="Munsamy K."/>
            <person name="Piso A."/>
            <person name="Price J.L."/>
            <person name="Sonnekus B."/>
            <person name="Thomas C."/>
            <person name="van der Nest A."/>
            <person name="van Dijk A."/>
            <person name="van Heerden A."/>
            <person name="van Vuuren N."/>
            <person name="Yilmaz N."/>
            <person name="Duong T.A."/>
            <person name="van der Merwe N.A."/>
            <person name="Wingfield M.J."/>
            <person name="Wingfield B.D."/>
        </authorList>
    </citation>
    <scope>NUCLEOTIDE SEQUENCE [LARGE SCALE GENOMIC DNA]</scope>
    <source>
        <strain evidence="14 15">CMW 18167</strain>
    </source>
</reference>
<sequence>MSSLFSSAALVFSAAGVLRVVLLFYGLYQDAHSAMKYTDIDYLVFTDAARYVSHGVSPYARDTYRYTPLLAWMLLPTAWNGWFSFGKVLFAVADMVAGWLLVRVLEDQIGISGPRALKYASIWLLNPMVATISTRGSSEGLLGVMVVALLWAVLQKKVTLAGVLLGVGVHFKIYPFIYGPSILWWLDAGTEDETQPDQTKSQGIVSRIWSLATPDRITITFAALSTFSALNLSMYILYGLPFMQHTYLHHLTRIDHRHNFSPYNILLYLSAAGNSGVGFESIAFIPQLTLSAVAIPLSLARRSLPGAMLAQTFAFVAFNKVCTSQYFLWYLVFLPLYLPSSSLINRPVLGISAGLLWVVSQALWLYEGFQLEFLGISSFVPGLWLSSLFFFAVNIWILGIIIADVGSLPQDAGKPRIVAAKEGRQESSQTASHVTSAERFDDTKRRNIEAYMNDLRALGNKGSE</sequence>
<evidence type="ECO:0000313" key="15">
    <source>
        <dbReference type="Proteomes" id="UP001583193"/>
    </source>
</evidence>
<comment type="caution">
    <text evidence="13">Lacks conserved residue(s) required for the propagation of feature annotation.</text>
</comment>
<evidence type="ECO:0000313" key="14">
    <source>
        <dbReference type="EMBL" id="KAL1865818.1"/>
    </source>
</evidence>
<keyword evidence="6 13" id="KW-0328">Glycosyltransferase</keyword>
<evidence type="ECO:0000256" key="4">
    <source>
        <dbReference type="ARBA" id="ARBA00013797"/>
    </source>
</evidence>
<feature type="transmembrane region" description="Helical" evidence="13">
    <location>
        <begin position="312"/>
        <end position="332"/>
    </location>
</feature>
<accession>A0ABR3WQ73</accession>
<dbReference type="PANTHER" id="PTHR12886:SF0">
    <property type="entry name" value="GPI MANNOSYLTRANSFERASE 1"/>
    <property type="match status" value="1"/>
</dbReference>
<evidence type="ECO:0000256" key="11">
    <source>
        <dbReference type="ARBA" id="ARBA00023136"/>
    </source>
</evidence>
<comment type="function">
    <text evidence="12 13">Mannosyltransferase involved in glycosylphosphatidylinositol-anchor biosynthesis. Transfers the first alpha-1,4-mannose to GlcN-acyl-PI during GPI precursor assembly. Required for cell wall integrity.</text>
</comment>
<comment type="pathway">
    <text evidence="2 13">Glycolipid biosynthesis; glycosylphosphatidylinositol-anchor biosynthesis.</text>
</comment>
<keyword evidence="9 13" id="KW-0256">Endoplasmic reticulum</keyword>
<keyword evidence="8 13" id="KW-0812">Transmembrane</keyword>
<evidence type="ECO:0000256" key="5">
    <source>
        <dbReference type="ARBA" id="ARBA00022502"/>
    </source>
</evidence>
<dbReference type="Pfam" id="PF05007">
    <property type="entry name" value="Mannosyl_trans"/>
    <property type="match status" value="1"/>
</dbReference>
<dbReference type="GO" id="GO:0016757">
    <property type="term" value="F:glycosyltransferase activity"/>
    <property type="evidence" value="ECO:0007669"/>
    <property type="project" value="UniProtKB-KW"/>
</dbReference>
<comment type="similarity">
    <text evidence="3 13">Belongs to the PIGM family.</text>
</comment>
<dbReference type="PANTHER" id="PTHR12886">
    <property type="entry name" value="PIG-M MANNOSYLTRANSFERASE"/>
    <property type="match status" value="1"/>
</dbReference>
<feature type="transmembrane region" description="Helical" evidence="13">
    <location>
        <begin position="378"/>
        <end position="403"/>
    </location>
</feature>
<dbReference type="InterPro" id="IPR007704">
    <property type="entry name" value="PIG-M"/>
</dbReference>
<organism evidence="14 15">
    <name type="scientific">Paecilomyces lecythidis</name>
    <dbReference type="NCBI Taxonomy" id="3004212"/>
    <lineage>
        <taxon>Eukaryota</taxon>
        <taxon>Fungi</taxon>
        <taxon>Dikarya</taxon>
        <taxon>Ascomycota</taxon>
        <taxon>Pezizomycotina</taxon>
        <taxon>Eurotiomycetes</taxon>
        <taxon>Eurotiomycetidae</taxon>
        <taxon>Eurotiales</taxon>
        <taxon>Thermoascaceae</taxon>
        <taxon>Paecilomyces</taxon>
    </lineage>
</organism>
<evidence type="ECO:0000256" key="13">
    <source>
        <dbReference type="RuleBase" id="RU365064"/>
    </source>
</evidence>
<evidence type="ECO:0000256" key="2">
    <source>
        <dbReference type="ARBA" id="ARBA00004687"/>
    </source>
</evidence>
<keyword evidence="15" id="KW-1185">Reference proteome</keyword>
<comment type="subcellular location">
    <subcellularLocation>
        <location evidence="1 13">Endoplasmic reticulum membrane</location>
        <topology evidence="1 13">Multi-pass membrane protein</topology>
    </subcellularLocation>
</comment>
<dbReference type="Proteomes" id="UP001583193">
    <property type="component" value="Unassembled WGS sequence"/>
</dbReference>
<evidence type="ECO:0000256" key="10">
    <source>
        <dbReference type="ARBA" id="ARBA00022989"/>
    </source>
</evidence>
<dbReference type="EC" id="2.4.1.-" evidence="13"/>
<dbReference type="EMBL" id="JAVDPF010000056">
    <property type="protein sequence ID" value="KAL1865818.1"/>
    <property type="molecule type" value="Genomic_DNA"/>
</dbReference>
<keyword evidence="11 13" id="KW-0472">Membrane</keyword>
<feature type="transmembrane region" description="Helical" evidence="13">
    <location>
        <begin position="158"/>
        <end position="177"/>
    </location>
</feature>
<comment type="caution">
    <text evidence="14">The sequence shown here is derived from an EMBL/GenBank/DDBJ whole genome shotgun (WGS) entry which is preliminary data.</text>
</comment>
<keyword evidence="7 13" id="KW-0808">Transferase</keyword>
<evidence type="ECO:0000256" key="3">
    <source>
        <dbReference type="ARBA" id="ARBA00011071"/>
    </source>
</evidence>
<feature type="transmembrane region" description="Helical" evidence="13">
    <location>
        <begin position="123"/>
        <end position="152"/>
    </location>
</feature>
<evidence type="ECO:0000256" key="8">
    <source>
        <dbReference type="ARBA" id="ARBA00022692"/>
    </source>
</evidence>
<evidence type="ECO:0000256" key="9">
    <source>
        <dbReference type="ARBA" id="ARBA00022824"/>
    </source>
</evidence>
<protein>
    <recommendedName>
        <fullName evidence="4 13">GPI mannosyltransferase 1</fullName>
        <ecNumber evidence="13">2.4.1.-</ecNumber>
    </recommendedName>
    <alternativeName>
        <fullName evidence="13">GPI mannosyltransferase I</fullName>
    </alternativeName>
</protein>
<evidence type="ECO:0000256" key="1">
    <source>
        <dbReference type="ARBA" id="ARBA00004477"/>
    </source>
</evidence>